<dbReference type="AlphaFoldDB" id="A0A7J7RI82"/>
<proteinExistence type="predicted"/>
<name>A0A7J7RI82_RHIFE</name>
<evidence type="ECO:0000313" key="3">
    <source>
        <dbReference type="Proteomes" id="UP000585614"/>
    </source>
</evidence>
<sequence>MLRTVCLTRRSRRPPPTLRQRVTTSPLSRSAWLGVRKDAKNACRKPWSGRRSSTPQ</sequence>
<dbReference type="EMBL" id="JACAGC010000026">
    <property type="protein sequence ID" value="KAF6275836.1"/>
    <property type="molecule type" value="Genomic_DNA"/>
</dbReference>
<organism evidence="2 3">
    <name type="scientific">Rhinolophus ferrumequinum</name>
    <name type="common">Greater horseshoe bat</name>
    <dbReference type="NCBI Taxonomy" id="59479"/>
    <lineage>
        <taxon>Eukaryota</taxon>
        <taxon>Metazoa</taxon>
        <taxon>Chordata</taxon>
        <taxon>Craniata</taxon>
        <taxon>Vertebrata</taxon>
        <taxon>Euteleostomi</taxon>
        <taxon>Mammalia</taxon>
        <taxon>Eutheria</taxon>
        <taxon>Laurasiatheria</taxon>
        <taxon>Chiroptera</taxon>
        <taxon>Yinpterochiroptera</taxon>
        <taxon>Rhinolophoidea</taxon>
        <taxon>Rhinolophidae</taxon>
        <taxon>Rhinolophinae</taxon>
        <taxon>Rhinolophus</taxon>
    </lineage>
</organism>
<evidence type="ECO:0000313" key="2">
    <source>
        <dbReference type="EMBL" id="KAF6275836.1"/>
    </source>
</evidence>
<feature type="region of interest" description="Disordered" evidence="1">
    <location>
        <begin position="1"/>
        <end position="25"/>
    </location>
</feature>
<reference evidence="2 3" key="1">
    <citation type="journal article" date="2020" name="Nature">
        <title>Six reference-quality genomes reveal evolution of bat adaptations.</title>
        <authorList>
            <person name="Jebb D."/>
            <person name="Huang Z."/>
            <person name="Pippel M."/>
            <person name="Hughes G.M."/>
            <person name="Lavrichenko K."/>
            <person name="Devanna P."/>
            <person name="Winkler S."/>
            <person name="Jermiin L.S."/>
            <person name="Skirmuntt E.C."/>
            <person name="Katzourakis A."/>
            <person name="Burkitt-Gray L."/>
            <person name="Ray D.A."/>
            <person name="Sullivan K.A.M."/>
            <person name="Roscito J.G."/>
            <person name="Kirilenko B.M."/>
            <person name="Davalos L.M."/>
            <person name="Corthals A.P."/>
            <person name="Power M.L."/>
            <person name="Jones G."/>
            <person name="Ransome R.D."/>
            <person name="Dechmann D.K.N."/>
            <person name="Locatelli A.G."/>
            <person name="Puechmaille S.J."/>
            <person name="Fedrigo O."/>
            <person name="Jarvis E.D."/>
            <person name="Hiller M."/>
            <person name="Vernes S.C."/>
            <person name="Myers E.W."/>
            <person name="Teeling E.C."/>
        </authorList>
    </citation>
    <scope>NUCLEOTIDE SEQUENCE [LARGE SCALE GENOMIC DNA]</scope>
    <source>
        <strain evidence="2">MRhiFer1</strain>
        <tissue evidence="2">Lung</tissue>
    </source>
</reference>
<comment type="caution">
    <text evidence="2">The sequence shown here is derived from an EMBL/GenBank/DDBJ whole genome shotgun (WGS) entry which is preliminary data.</text>
</comment>
<evidence type="ECO:0000256" key="1">
    <source>
        <dbReference type="SAM" id="MobiDB-lite"/>
    </source>
</evidence>
<gene>
    <name evidence="2" type="ORF">mRhiFer1_002032</name>
</gene>
<protein>
    <submittedName>
        <fullName evidence="2">Caldesmon 1</fullName>
    </submittedName>
</protein>
<dbReference type="Proteomes" id="UP000585614">
    <property type="component" value="Unassembled WGS sequence"/>
</dbReference>
<accession>A0A7J7RI82</accession>